<dbReference type="AlphaFoldDB" id="A0A238JGD4"/>
<organism evidence="2 3">
    <name type="scientific">Pelagimonas phthalicica</name>
    <dbReference type="NCBI Taxonomy" id="1037362"/>
    <lineage>
        <taxon>Bacteria</taxon>
        <taxon>Pseudomonadati</taxon>
        <taxon>Pseudomonadota</taxon>
        <taxon>Alphaproteobacteria</taxon>
        <taxon>Rhodobacterales</taxon>
        <taxon>Roseobacteraceae</taxon>
        <taxon>Pelagimonas</taxon>
    </lineage>
</organism>
<gene>
    <name evidence="2" type="ORF">TRP8649_03003</name>
</gene>
<dbReference type="EMBL" id="FXXP01000002">
    <property type="protein sequence ID" value="SMX28876.1"/>
    <property type="molecule type" value="Genomic_DNA"/>
</dbReference>
<evidence type="ECO:0000313" key="3">
    <source>
        <dbReference type="Proteomes" id="UP000225972"/>
    </source>
</evidence>
<dbReference type="OrthoDB" id="7351979at2"/>
<dbReference type="Pfam" id="PF19834">
    <property type="entry name" value="DUF6314"/>
    <property type="match status" value="1"/>
</dbReference>
<dbReference type="InterPro" id="IPR045632">
    <property type="entry name" value="DUF6314"/>
</dbReference>
<dbReference type="Proteomes" id="UP000225972">
    <property type="component" value="Unassembled WGS sequence"/>
</dbReference>
<feature type="domain" description="DUF6314" evidence="1">
    <location>
        <begin position="7"/>
        <end position="129"/>
    </location>
</feature>
<sequence length="134" mass="15548">MRDLTDFLGTWGLQRDIQHQGGGSAAFVGQAEWIAQDDGALYIERGELQIPGQGAFQSERQYRWGADLRVYFSDGRYFHRVPSEGGESAHWCDPDQYDASYDFENWPQWSCRWQVKGPRKDYVMISRYQPQTTA</sequence>
<accession>A0A238JGD4</accession>
<keyword evidence="3" id="KW-1185">Reference proteome</keyword>
<protein>
    <recommendedName>
        <fullName evidence="1">DUF6314 domain-containing protein</fullName>
    </recommendedName>
</protein>
<reference evidence="3" key="1">
    <citation type="submission" date="2017-05" db="EMBL/GenBank/DDBJ databases">
        <authorList>
            <person name="Rodrigo-Torres L."/>
            <person name="Arahal R. D."/>
            <person name="Lucena T."/>
        </authorList>
    </citation>
    <scope>NUCLEOTIDE SEQUENCE [LARGE SCALE GENOMIC DNA]</scope>
    <source>
        <strain evidence="3">CECT 8649</strain>
    </source>
</reference>
<proteinExistence type="predicted"/>
<evidence type="ECO:0000313" key="2">
    <source>
        <dbReference type="EMBL" id="SMX28876.1"/>
    </source>
</evidence>
<dbReference type="RefSeq" id="WP_099246538.1">
    <property type="nucleotide sequence ID" value="NZ_FXXP01000002.1"/>
</dbReference>
<evidence type="ECO:0000259" key="1">
    <source>
        <dbReference type="Pfam" id="PF19834"/>
    </source>
</evidence>
<name>A0A238JGD4_9RHOB</name>